<feature type="compositionally biased region" description="Polar residues" evidence="1">
    <location>
        <begin position="123"/>
        <end position="132"/>
    </location>
</feature>
<dbReference type="Proteomes" id="UP000494163">
    <property type="component" value="Chromosome 2L"/>
</dbReference>
<gene>
    <name evidence="3" type="ORF">Dbus_chr2Lg2105</name>
</gene>
<evidence type="ECO:0000256" key="1">
    <source>
        <dbReference type="SAM" id="MobiDB-lite"/>
    </source>
</evidence>
<dbReference type="OMA" id="MTFESLM"/>
<feature type="compositionally biased region" description="Polar residues" evidence="1">
    <location>
        <begin position="83"/>
        <end position="94"/>
    </location>
</feature>
<dbReference type="AlphaFoldDB" id="A0A0M4ESH1"/>
<feature type="non-terminal residue" evidence="3">
    <location>
        <position position="132"/>
    </location>
</feature>
<feature type="domain" description="DUF4777" evidence="2">
    <location>
        <begin position="1"/>
        <end position="66"/>
    </location>
</feature>
<protein>
    <submittedName>
        <fullName evidence="3">CG5968</fullName>
    </submittedName>
</protein>
<accession>A0A0M4ESH1</accession>
<sequence length="132" mass="14927">MPNFNGAIIMHALQLLKTPATLREIIVTIAKNTDLPQNDLLKPVKQTLEMGHRYGYLQKLNGRYFLVPMTFETLMSEMDELTQPLSTSEGSQGTDPPKQKTQKKQEPNMKMLKKPLASEEPNESTTTLMPPQ</sequence>
<name>A0A0M4ESH1_DROBS</name>
<feature type="region of interest" description="Disordered" evidence="1">
    <location>
        <begin position="78"/>
        <end position="132"/>
    </location>
</feature>
<dbReference type="OrthoDB" id="8028668at2759"/>
<dbReference type="EMBL" id="CP012523">
    <property type="protein sequence ID" value="ALC40020.1"/>
    <property type="molecule type" value="Genomic_DNA"/>
</dbReference>
<reference evidence="3 4" key="1">
    <citation type="submission" date="2015-08" db="EMBL/GenBank/DDBJ databases">
        <title>Ancestral chromatin configuration constrains chromatin evolution on differentiating sex chromosomes in Drosophila.</title>
        <authorList>
            <person name="Zhou Q."/>
            <person name="Bachtrog D."/>
        </authorList>
    </citation>
    <scope>NUCLEOTIDE SEQUENCE [LARGE SCALE GENOMIC DNA]</scope>
    <source>
        <tissue evidence="3">Whole larvae</tissue>
    </source>
</reference>
<organism evidence="3 4">
    <name type="scientific">Drosophila busckii</name>
    <name type="common">Fruit fly</name>
    <dbReference type="NCBI Taxonomy" id="30019"/>
    <lineage>
        <taxon>Eukaryota</taxon>
        <taxon>Metazoa</taxon>
        <taxon>Ecdysozoa</taxon>
        <taxon>Arthropoda</taxon>
        <taxon>Hexapoda</taxon>
        <taxon>Insecta</taxon>
        <taxon>Pterygota</taxon>
        <taxon>Neoptera</taxon>
        <taxon>Endopterygota</taxon>
        <taxon>Diptera</taxon>
        <taxon>Brachycera</taxon>
        <taxon>Muscomorpha</taxon>
        <taxon>Ephydroidea</taxon>
        <taxon>Drosophilidae</taxon>
        <taxon>Drosophila</taxon>
    </lineage>
</organism>
<evidence type="ECO:0000259" key="2">
    <source>
        <dbReference type="Pfam" id="PF16007"/>
    </source>
</evidence>
<evidence type="ECO:0000313" key="4">
    <source>
        <dbReference type="Proteomes" id="UP000494163"/>
    </source>
</evidence>
<dbReference type="Pfam" id="PF16007">
    <property type="entry name" value="DUF4777"/>
    <property type="match status" value="1"/>
</dbReference>
<proteinExistence type="predicted"/>
<dbReference type="InterPro" id="IPR031957">
    <property type="entry name" value="DUF4777"/>
</dbReference>
<keyword evidence="4" id="KW-1185">Reference proteome</keyword>
<evidence type="ECO:0000313" key="3">
    <source>
        <dbReference type="EMBL" id="ALC40020.1"/>
    </source>
</evidence>